<evidence type="ECO:0000256" key="1">
    <source>
        <dbReference type="ARBA" id="ARBA00022723"/>
    </source>
</evidence>
<dbReference type="GO" id="GO:0046872">
    <property type="term" value="F:metal ion binding"/>
    <property type="evidence" value="ECO:0007669"/>
    <property type="project" value="UniProtKB-KW"/>
</dbReference>
<dbReference type="SUPFAM" id="SSF53613">
    <property type="entry name" value="Ribokinase-like"/>
    <property type="match status" value="1"/>
</dbReference>
<dbReference type="Proteomes" id="UP000593575">
    <property type="component" value="Unassembled WGS sequence"/>
</dbReference>
<evidence type="ECO:0000313" key="2">
    <source>
        <dbReference type="EMBL" id="MBA0834488.1"/>
    </source>
</evidence>
<dbReference type="GO" id="GO:0005737">
    <property type="term" value="C:cytoplasm"/>
    <property type="evidence" value="ECO:0007669"/>
    <property type="project" value="TreeGrafter"/>
</dbReference>
<protein>
    <recommendedName>
        <fullName evidence="4">Carbohydrate kinase PfkB domain-containing protein</fullName>
    </recommendedName>
</protein>
<reference evidence="2 3" key="1">
    <citation type="journal article" date="2019" name="Genome Biol. Evol.">
        <title>Insights into the evolution of the New World diploid cottons (Gossypium, subgenus Houzingenia) based on genome sequencing.</title>
        <authorList>
            <person name="Grover C.E."/>
            <person name="Arick M.A. 2nd"/>
            <person name="Thrash A."/>
            <person name="Conover J.L."/>
            <person name="Sanders W.S."/>
            <person name="Peterson D.G."/>
            <person name="Frelichowski J.E."/>
            <person name="Scheffler J.A."/>
            <person name="Scheffler B.E."/>
            <person name="Wendel J.F."/>
        </authorList>
    </citation>
    <scope>NUCLEOTIDE SEQUENCE [LARGE SCALE GENOMIC DNA]</scope>
    <source>
        <strain evidence="2">6</strain>
        <tissue evidence="2">Leaf</tissue>
    </source>
</reference>
<dbReference type="PANTHER" id="PTHR42909:SF1">
    <property type="entry name" value="CARBOHYDRATE KINASE PFKB DOMAIN-CONTAINING PROTEIN"/>
    <property type="match status" value="1"/>
</dbReference>
<dbReference type="GO" id="GO:0016798">
    <property type="term" value="F:hydrolase activity, acting on glycosyl bonds"/>
    <property type="evidence" value="ECO:0007669"/>
    <property type="project" value="TreeGrafter"/>
</dbReference>
<dbReference type="AlphaFoldDB" id="A0A7J9JKL1"/>
<evidence type="ECO:0000313" key="3">
    <source>
        <dbReference type="Proteomes" id="UP000593575"/>
    </source>
</evidence>
<comment type="caution">
    <text evidence="2">The sequence shown here is derived from an EMBL/GenBank/DDBJ whole genome shotgun (WGS) entry which is preliminary data.</text>
</comment>
<dbReference type="Gene3D" id="3.40.1190.20">
    <property type="match status" value="1"/>
</dbReference>
<dbReference type="PANTHER" id="PTHR42909">
    <property type="entry name" value="ZGC:136858"/>
    <property type="match status" value="1"/>
</dbReference>
<accession>A0A7J9JKL1</accession>
<dbReference type="InterPro" id="IPR029056">
    <property type="entry name" value="Ribokinase-like"/>
</dbReference>
<gene>
    <name evidence="2" type="ORF">Goarm_006838</name>
</gene>
<evidence type="ECO:0008006" key="4">
    <source>
        <dbReference type="Google" id="ProtNLM"/>
    </source>
</evidence>
<organism evidence="2 3">
    <name type="scientific">Gossypium armourianum</name>
    <dbReference type="NCBI Taxonomy" id="34283"/>
    <lineage>
        <taxon>Eukaryota</taxon>
        <taxon>Viridiplantae</taxon>
        <taxon>Streptophyta</taxon>
        <taxon>Embryophyta</taxon>
        <taxon>Tracheophyta</taxon>
        <taxon>Spermatophyta</taxon>
        <taxon>Magnoliopsida</taxon>
        <taxon>eudicotyledons</taxon>
        <taxon>Gunneridae</taxon>
        <taxon>Pentapetalae</taxon>
        <taxon>rosids</taxon>
        <taxon>malvids</taxon>
        <taxon>Malvales</taxon>
        <taxon>Malvaceae</taxon>
        <taxon>Malvoideae</taxon>
        <taxon>Gossypium</taxon>
    </lineage>
</organism>
<name>A0A7J9JKL1_9ROSI</name>
<dbReference type="EMBL" id="JABFAE010000008">
    <property type="protein sequence ID" value="MBA0834488.1"/>
    <property type="molecule type" value="Genomic_DNA"/>
</dbReference>
<sequence length="184" mass="20351">MDKRRKDGEAETVLVVIGGMVLDIQATSSIPPHLRTTCPGQVHYVQDGVARNIVECMTNLGAQPFMISALGFDMPGIRKHQDVETPIVCHILDVTREVAVGVASVEAVEMFLSPEWIQQFKHIIHSALLLMVDANLSRPTLEVACRIAKSNILVWFEPVLIAKSKRIAPIVKYCNTPNPYPSPK</sequence>
<keyword evidence="1" id="KW-0479">Metal-binding</keyword>
<dbReference type="GO" id="GO:0004730">
    <property type="term" value="F:pseudouridylate synthase activity"/>
    <property type="evidence" value="ECO:0007669"/>
    <property type="project" value="TreeGrafter"/>
</dbReference>
<proteinExistence type="predicted"/>
<keyword evidence="3" id="KW-1185">Reference proteome</keyword>